<gene>
    <name evidence="3" type="ORF">KB1_22570</name>
</gene>
<proteinExistence type="predicted"/>
<dbReference type="InterPro" id="IPR005182">
    <property type="entry name" value="YdbS-like_PH"/>
</dbReference>
<evidence type="ECO:0000313" key="3">
    <source>
        <dbReference type="EMBL" id="BCY26267.1"/>
    </source>
</evidence>
<organism evidence="3 4">
    <name type="scientific">Cutibacterium modestum</name>
    <dbReference type="NCBI Taxonomy" id="2559073"/>
    <lineage>
        <taxon>Bacteria</taxon>
        <taxon>Bacillati</taxon>
        <taxon>Actinomycetota</taxon>
        <taxon>Actinomycetes</taxon>
        <taxon>Propionibacteriales</taxon>
        <taxon>Propionibacteriaceae</taxon>
        <taxon>Cutibacterium</taxon>
    </lineage>
</organism>
<feature type="transmembrane region" description="Helical" evidence="1">
    <location>
        <begin position="61"/>
        <end position="82"/>
    </location>
</feature>
<evidence type="ECO:0000313" key="4">
    <source>
        <dbReference type="Proteomes" id="UP000825072"/>
    </source>
</evidence>
<dbReference type="Proteomes" id="UP000825072">
    <property type="component" value="Chromosome 1"/>
</dbReference>
<evidence type="ECO:0000259" key="2">
    <source>
        <dbReference type="Pfam" id="PF03703"/>
    </source>
</evidence>
<feature type="transmembrane region" description="Helical" evidence="1">
    <location>
        <begin position="197"/>
        <end position="222"/>
    </location>
</feature>
<dbReference type="PANTHER" id="PTHR34473:SF3">
    <property type="entry name" value="TRANSMEMBRANE PROTEIN-RELATED"/>
    <property type="match status" value="1"/>
</dbReference>
<dbReference type="Pfam" id="PF03703">
    <property type="entry name" value="bPH_2"/>
    <property type="match status" value="3"/>
</dbReference>
<dbReference type="AlphaFoldDB" id="A0AAD1KRF6"/>
<feature type="domain" description="YdbS-like PH" evidence="2">
    <location>
        <begin position="366"/>
        <end position="435"/>
    </location>
</feature>
<feature type="transmembrane region" description="Helical" evidence="1">
    <location>
        <begin position="228"/>
        <end position="248"/>
    </location>
</feature>
<reference evidence="3" key="1">
    <citation type="submission" date="2021-06" db="EMBL/GenBank/DDBJ databases">
        <title>Genome sequence of Cutibacterium modestum strain KB17-24694.</title>
        <authorList>
            <person name="Dekio I."/>
            <person name="Asahina A."/>
            <person name="Nishida M."/>
        </authorList>
    </citation>
    <scope>NUCLEOTIDE SEQUENCE</scope>
    <source>
        <strain evidence="3">KB17-24694</strain>
    </source>
</reference>
<keyword evidence="1" id="KW-1133">Transmembrane helix</keyword>
<accession>A0AAD1KRF6</accession>
<name>A0AAD1KRF6_9ACTN</name>
<keyword evidence="1" id="KW-0812">Transmembrane</keyword>
<keyword evidence="1" id="KW-0472">Membrane</keyword>
<evidence type="ECO:0000256" key="1">
    <source>
        <dbReference type="SAM" id="Phobius"/>
    </source>
</evidence>
<feature type="domain" description="YdbS-like PH" evidence="2">
    <location>
        <begin position="81"/>
        <end position="157"/>
    </location>
</feature>
<feature type="domain" description="YdbS-like PH" evidence="2">
    <location>
        <begin position="266"/>
        <end position="316"/>
    </location>
</feature>
<dbReference type="PANTHER" id="PTHR34473">
    <property type="entry name" value="UPF0699 TRANSMEMBRANE PROTEIN YDBS"/>
    <property type="match status" value="1"/>
</dbReference>
<dbReference type="EMBL" id="AP024747">
    <property type="protein sequence ID" value="BCY26267.1"/>
    <property type="molecule type" value="Genomic_DNA"/>
</dbReference>
<feature type="transmembrane region" description="Helical" evidence="1">
    <location>
        <begin position="21"/>
        <end position="41"/>
    </location>
</feature>
<dbReference type="PIRSF" id="PIRSF026631">
    <property type="entry name" value="UCP026631"/>
    <property type="match status" value="1"/>
</dbReference>
<protein>
    <submittedName>
        <fullName evidence="3">Membrane protein</fullName>
    </submittedName>
</protein>
<sequence>MIEQRASETRDVEEVVEQRPHWATPLVRGWMIIAAAAVIVLREILENANDFHSISFRNLGVAGGIVVVVAILQIIVGTFVWLTTRFRIDEDEVRIEHRFIIHKSDRLSLSKVQGVDVVQPFAARIVGLASLNIDVGASDSKKIEFLTRRVAYELRDLLISRAHHEAAERPEGDGIGSQWWDRRRDEHEIVSITARRALIAGFLSMTFVVQVLALIASIVISVIADQPIGIAAILALLLSMIGVVWKQLDAAWKFALLRSPGALKAVHGLTSLTTRTVPVRRVQAVEVSKPLLWRPLGMSRITMTVLGGAKLSDVEQSTVLLPIGDDEQVRTALDALWPGFQLDAVHLLGIPKRARWFRWFDQKIIGWGFDEKVVVTRKGLFTRTFSVVPHARSQSVGLSQGPLQRKLGLADVDVHISSGPVTVSCPNLDAAHARAFVVGQMDRTRASRARELSHESLLDQPSTVTLVHHEQGAGN</sequence>
<dbReference type="InterPro" id="IPR014529">
    <property type="entry name" value="UCP026631"/>
</dbReference>